<accession>A0ABY7F5C9</accession>
<sequence>GGSVGGGVVVGGVVGVVGGGVSSVDVGVGGGFDGVVSGSACERPKEGEKACGSSDTSDQNNNTPEESGVWDSVKKGLHSVKVSKYDATELERQLHGIGKDTRKKMNGVLFSDGSWEHKVVDWNFSPGKTSGSRYGMLAFGKSADAKYVDAMFVMYKMDFKISPKVIVTEKQNSALFGFIKWTSKEEHLEETKLGPGTIKRLQNFFRVKALEGFYNEGIIDEINYTATLDENSNS</sequence>
<protein>
    <submittedName>
        <fullName evidence="2">Uncharacterized protein</fullName>
    </submittedName>
</protein>
<feature type="compositionally biased region" description="Polar residues" evidence="1">
    <location>
        <begin position="53"/>
        <end position="65"/>
    </location>
</feature>
<feature type="non-terminal residue" evidence="2">
    <location>
        <position position="234"/>
    </location>
</feature>
<dbReference type="Proteomes" id="UP001164746">
    <property type="component" value="Chromosome 10"/>
</dbReference>
<gene>
    <name evidence="2" type="ORF">MAR_030983</name>
</gene>
<reference evidence="2" key="1">
    <citation type="submission" date="2022-11" db="EMBL/GenBank/DDBJ databases">
        <title>Centuries of genome instability and evolution in soft-shell clam transmissible cancer (bioRxiv).</title>
        <authorList>
            <person name="Hart S.F.M."/>
            <person name="Yonemitsu M.A."/>
            <person name="Giersch R.M."/>
            <person name="Beal B.F."/>
            <person name="Arriagada G."/>
            <person name="Davis B.W."/>
            <person name="Ostrander E.A."/>
            <person name="Goff S.P."/>
            <person name="Metzger M.J."/>
        </authorList>
    </citation>
    <scope>NUCLEOTIDE SEQUENCE</scope>
    <source>
        <strain evidence="2">MELC-2E11</strain>
        <tissue evidence="2">Siphon/mantle</tissue>
    </source>
</reference>
<evidence type="ECO:0000313" key="2">
    <source>
        <dbReference type="EMBL" id="WAR16389.1"/>
    </source>
</evidence>
<proteinExistence type="predicted"/>
<organism evidence="2 3">
    <name type="scientific">Mya arenaria</name>
    <name type="common">Soft-shell clam</name>
    <dbReference type="NCBI Taxonomy" id="6604"/>
    <lineage>
        <taxon>Eukaryota</taxon>
        <taxon>Metazoa</taxon>
        <taxon>Spiralia</taxon>
        <taxon>Lophotrochozoa</taxon>
        <taxon>Mollusca</taxon>
        <taxon>Bivalvia</taxon>
        <taxon>Autobranchia</taxon>
        <taxon>Heteroconchia</taxon>
        <taxon>Euheterodonta</taxon>
        <taxon>Imparidentia</taxon>
        <taxon>Neoheterodontei</taxon>
        <taxon>Myida</taxon>
        <taxon>Myoidea</taxon>
        <taxon>Myidae</taxon>
        <taxon>Mya</taxon>
    </lineage>
</organism>
<name>A0ABY7F5C9_MYAAR</name>
<evidence type="ECO:0000313" key="3">
    <source>
        <dbReference type="Proteomes" id="UP001164746"/>
    </source>
</evidence>
<keyword evidence="3" id="KW-1185">Reference proteome</keyword>
<dbReference type="EMBL" id="CP111021">
    <property type="protein sequence ID" value="WAR16389.1"/>
    <property type="molecule type" value="Genomic_DNA"/>
</dbReference>
<evidence type="ECO:0000256" key="1">
    <source>
        <dbReference type="SAM" id="MobiDB-lite"/>
    </source>
</evidence>
<feature type="region of interest" description="Disordered" evidence="1">
    <location>
        <begin position="40"/>
        <end position="70"/>
    </location>
</feature>